<dbReference type="PANTHER" id="PTHR37841">
    <property type="entry name" value="GLR2918 PROTEIN"/>
    <property type="match status" value="1"/>
</dbReference>
<dbReference type="InterPro" id="IPR032774">
    <property type="entry name" value="WG_beta_rep"/>
</dbReference>
<dbReference type="EMBL" id="NPDT01000001">
    <property type="protein sequence ID" value="PJZ67575.1"/>
    <property type="molecule type" value="Genomic_DNA"/>
</dbReference>
<dbReference type="Proteomes" id="UP000231912">
    <property type="component" value="Unassembled WGS sequence"/>
</dbReference>
<evidence type="ECO:0008006" key="4">
    <source>
        <dbReference type="Google" id="ProtNLM"/>
    </source>
</evidence>
<keyword evidence="1" id="KW-0812">Transmembrane</keyword>
<dbReference type="AlphaFoldDB" id="A0A2M9ZGQ3"/>
<reference evidence="2 3" key="1">
    <citation type="submission" date="2017-07" db="EMBL/GenBank/DDBJ databases">
        <title>Leptospira spp. isolated from tropical soils.</title>
        <authorList>
            <person name="Thibeaux R."/>
            <person name="Iraola G."/>
            <person name="Ferres I."/>
            <person name="Bierque E."/>
            <person name="Girault D."/>
            <person name="Soupe-Gilbert M.-E."/>
            <person name="Picardeau M."/>
            <person name="Goarant C."/>
        </authorList>
    </citation>
    <scope>NUCLEOTIDE SEQUENCE [LARGE SCALE GENOMIC DNA]</scope>
    <source>
        <strain evidence="2 3">FH2-C-A2</strain>
    </source>
</reference>
<name>A0A2M9ZGQ3_9LEPT</name>
<organism evidence="2 3">
    <name type="scientific">Leptospira wolffii</name>
    <dbReference type="NCBI Taxonomy" id="409998"/>
    <lineage>
        <taxon>Bacteria</taxon>
        <taxon>Pseudomonadati</taxon>
        <taxon>Spirochaetota</taxon>
        <taxon>Spirochaetia</taxon>
        <taxon>Leptospirales</taxon>
        <taxon>Leptospiraceae</taxon>
        <taxon>Leptospira</taxon>
    </lineage>
</organism>
<protein>
    <recommendedName>
        <fullName evidence="4">WG repeat-containing protein</fullName>
    </recommendedName>
</protein>
<keyword evidence="1" id="KW-0472">Membrane</keyword>
<dbReference type="SUPFAM" id="SSF69360">
    <property type="entry name" value="Cell wall binding repeat"/>
    <property type="match status" value="1"/>
</dbReference>
<evidence type="ECO:0000313" key="2">
    <source>
        <dbReference type="EMBL" id="PJZ67575.1"/>
    </source>
</evidence>
<evidence type="ECO:0000313" key="3">
    <source>
        <dbReference type="Proteomes" id="UP000231912"/>
    </source>
</evidence>
<sequence length="380" mass="43037">MSLLHFAIKQKKTASSRKYRHAILIFFFLIHPFGNYNAEDLFAVLVERKIGFMDRSGKLVVPPQFDDVTPIMYPFFEGLTRVYKAGKCGYIDEAGKAAIPVEYLECYPFREGLAVVVKGKSESPDCMEYRYLIDREGNTVFGPSTDFFGAISEGRIPIDRGGIRTCSGPMGTYSSGKFGYIDRSGKEILAPQYDYASHFQGGVATVRKGKYYGVINYDFSEMLPFEFDHIGLFNEGLTQVRRKEEWAVADTKGNIRIGFGKFHFIESFYDGVAQACLATENSSRECKRVLIDSEGRVLIHLRDLYVHNFSEGLAPAAKSNRSDAWGFIDKEGNWVIPPKFKAAYPFKKGLALVAVYDRKTFKDKFGYIDRSGKFIWQPSN</sequence>
<dbReference type="RefSeq" id="WP_100758032.1">
    <property type="nucleotide sequence ID" value="NZ_NPDT01000001.1"/>
</dbReference>
<accession>A0A2M9ZGQ3</accession>
<feature type="transmembrane region" description="Helical" evidence="1">
    <location>
        <begin position="21"/>
        <end position="38"/>
    </location>
</feature>
<dbReference type="Pfam" id="PF14903">
    <property type="entry name" value="WG_beta_rep"/>
    <property type="match status" value="5"/>
</dbReference>
<dbReference type="PANTHER" id="PTHR37841:SF1">
    <property type="entry name" value="DUF3298 DOMAIN-CONTAINING PROTEIN"/>
    <property type="match status" value="1"/>
</dbReference>
<comment type="caution">
    <text evidence="2">The sequence shown here is derived from an EMBL/GenBank/DDBJ whole genome shotgun (WGS) entry which is preliminary data.</text>
</comment>
<gene>
    <name evidence="2" type="ORF">CH371_06055</name>
</gene>
<keyword evidence="1" id="KW-1133">Transmembrane helix</keyword>
<evidence type="ECO:0000256" key="1">
    <source>
        <dbReference type="SAM" id="Phobius"/>
    </source>
</evidence>
<proteinExistence type="predicted"/>